<dbReference type="Proteomes" id="UP000001400">
    <property type="component" value="Chromosome"/>
</dbReference>
<dbReference type="AlphaFoldDB" id="B5IA92"/>
<dbReference type="SUPFAM" id="SSF54909">
    <property type="entry name" value="Dimeric alpha+beta barrel"/>
    <property type="match status" value="1"/>
</dbReference>
<evidence type="ECO:0000313" key="2">
    <source>
        <dbReference type="EMBL" id="ADD08271.1"/>
    </source>
</evidence>
<reference evidence="2" key="1">
    <citation type="submission" date="2010-02" db="EMBL/GenBank/DDBJ databases">
        <title>Complete sequence of Aciduliprofundum boonei T469.</title>
        <authorList>
            <consortium name="US DOE Joint Genome Institute"/>
            <person name="Lucas S."/>
            <person name="Copeland A."/>
            <person name="Lapidus A."/>
            <person name="Cheng J.-F."/>
            <person name="Bruce D."/>
            <person name="Goodwin L."/>
            <person name="Pitluck S."/>
            <person name="Saunders E."/>
            <person name="Detter J.C."/>
            <person name="Han C."/>
            <person name="Tapia R."/>
            <person name="Land M."/>
            <person name="Hauser L."/>
            <person name="Kyrpides N."/>
            <person name="Mikhailova N."/>
            <person name="Flores G."/>
            <person name="Reysenbach A.-L."/>
            <person name="Woyke T."/>
        </authorList>
    </citation>
    <scope>NUCLEOTIDE SEQUENCE</scope>
    <source>
        <strain evidence="2">T469</strain>
    </source>
</reference>
<accession>B5IA92</accession>
<evidence type="ECO:0000313" key="3">
    <source>
        <dbReference type="Proteomes" id="UP000001400"/>
    </source>
</evidence>
<gene>
    <name evidence="2" type="ordered locus">Aboo_0460</name>
</gene>
<protein>
    <submittedName>
        <fullName evidence="2">Transcriptional regulator, AsnC family</fullName>
    </submittedName>
</protein>
<dbReference type="RefSeq" id="WP_008081985.1">
    <property type="nucleotide sequence ID" value="NC_013926.1"/>
</dbReference>
<dbReference type="KEGG" id="abi:Aboo_0460"/>
<evidence type="ECO:0000259" key="1">
    <source>
        <dbReference type="Pfam" id="PF01037"/>
    </source>
</evidence>
<dbReference type="OrthoDB" id="8136at2157"/>
<dbReference type="eggNOG" id="arCOG01117">
    <property type="taxonomic scope" value="Archaea"/>
</dbReference>
<sequence>MITGYILIAVAPGMEDAVYAQLKKIPEIKQIKSVFGEYDIIATIDSKNIKELSKIIVKKIRPIEGVITTGTLISME</sequence>
<proteinExistence type="predicted"/>
<dbReference type="STRING" id="439481.Aboo_0460"/>
<dbReference type="Pfam" id="PF01037">
    <property type="entry name" value="AsnC_trans_reg"/>
    <property type="match status" value="1"/>
</dbReference>
<dbReference type="InterPro" id="IPR019887">
    <property type="entry name" value="Tscrpt_reg_AsnC/Lrp_C"/>
</dbReference>
<dbReference type="EMBL" id="CP001941">
    <property type="protein sequence ID" value="ADD08271.1"/>
    <property type="molecule type" value="Genomic_DNA"/>
</dbReference>
<dbReference type="GeneID" id="8827403"/>
<organism evidence="2 3">
    <name type="scientific">Aciduliprofundum boonei (strain DSM 19572 / T469)</name>
    <dbReference type="NCBI Taxonomy" id="439481"/>
    <lineage>
        <taxon>Archaea</taxon>
        <taxon>Methanobacteriati</taxon>
        <taxon>Thermoplasmatota</taxon>
        <taxon>DHVE2 group</taxon>
        <taxon>Candidatus Aciduliprofundum</taxon>
    </lineage>
</organism>
<dbReference type="InterPro" id="IPR011008">
    <property type="entry name" value="Dimeric_a/b-barrel"/>
</dbReference>
<dbReference type="Gene3D" id="3.30.70.920">
    <property type="match status" value="1"/>
</dbReference>
<dbReference type="HOGENOM" id="CLU_170329_2_0_2"/>
<keyword evidence="3" id="KW-1185">Reference proteome</keyword>
<feature type="domain" description="Transcription regulator AsnC/Lrp ligand binding" evidence="1">
    <location>
        <begin position="6"/>
        <end position="76"/>
    </location>
</feature>
<name>B5IA92_ACIB4</name>